<evidence type="ECO:0000313" key="4">
    <source>
        <dbReference type="EMBL" id="CAH1396416.1"/>
    </source>
</evidence>
<dbReference type="InterPro" id="IPR000742">
    <property type="entry name" value="EGF"/>
</dbReference>
<sequence>MQPLYRFAQLTLFAIFAILPSLYLLSLVINGIVVWDKHKYGNLGHQPSIELPIGNLLLARPLRSTNNYFSAFAAVGFACRPDEMVRGCRIHEGHCICGLGCSSDFKYPTREDCRQALKGKTRDVCSGNPCANSGACTQITSYGMKFRCRCEGTGFYGPRCQYGSSYHPGSSSHASFQEVGAPLHFSPSR</sequence>
<keyword evidence="1" id="KW-0245">EGF-like domain</keyword>
<dbReference type="OrthoDB" id="10046852at2759"/>
<evidence type="ECO:0000313" key="5">
    <source>
        <dbReference type="Proteomes" id="UP001152798"/>
    </source>
</evidence>
<keyword evidence="5" id="KW-1185">Reference proteome</keyword>
<dbReference type="AlphaFoldDB" id="A0A9P0MMF8"/>
<evidence type="ECO:0000256" key="1">
    <source>
        <dbReference type="PROSITE-ProRule" id="PRU00076"/>
    </source>
</evidence>
<keyword evidence="2" id="KW-1133">Transmembrane helix</keyword>
<name>A0A9P0MMF8_NEZVI</name>
<dbReference type="Gene3D" id="2.10.25.10">
    <property type="entry name" value="Laminin"/>
    <property type="match status" value="1"/>
</dbReference>
<dbReference type="SUPFAM" id="SSF57196">
    <property type="entry name" value="EGF/Laminin"/>
    <property type="match status" value="1"/>
</dbReference>
<evidence type="ECO:0000256" key="2">
    <source>
        <dbReference type="SAM" id="Phobius"/>
    </source>
</evidence>
<keyword evidence="2" id="KW-0812">Transmembrane</keyword>
<dbReference type="Proteomes" id="UP001152798">
    <property type="component" value="Chromosome 3"/>
</dbReference>
<organism evidence="4 5">
    <name type="scientific">Nezara viridula</name>
    <name type="common">Southern green stink bug</name>
    <name type="synonym">Cimex viridulus</name>
    <dbReference type="NCBI Taxonomy" id="85310"/>
    <lineage>
        <taxon>Eukaryota</taxon>
        <taxon>Metazoa</taxon>
        <taxon>Ecdysozoa</taxon>
        <taxon>Arthropoda</taxon>
        <taxon>Hexapoda</taxon>
        <taxon>Insecta</taxon>
        <taxon>Pterygota</taxon>
        <taxon>Neoptera</taxon>
        <taxon>Paraneoptera</taxon>
        <taxon>Hemiptera</taxon>
        <taxon>Heteroptera</taxon>
        <taxon>Panheteroptera</taxon>
        <taxon>Pentatomomorpha</taxon>
        <taxon>Pentatomoidea</taxon>
        <taxon>Pentatomidae</taxon>
        <taxon>Pentatominae</taxon>
        <taxon>Nezara</taxon>
    </lineage>
</organism>
<proteinExistence type="predicted"/>
<feature type="transmembrane region" description="Helical" evidence="2">
    <location>
        <begin position="12"/>
        <end position="35"/>
    </location>
</feature>
<reference evidence="4" key="1">
    <citation type="submission" date="2022-01" db="EMBL/GenBank/DDBJ databases">
        <authorList>
            <person name="King R."/>
        </authorList>
    </citation>
    <scope>NUCLEOTIDE SEQUENCE</scope>
</reference>
<evidence type="ECO:0000259" key="3">
    <source>
        <dbReference type="PROSITE" id="PS50026"/>
    </source>
</evidence>
<comment type="caution">
    <text evidence="1">Lacks conserved residue(s) required for the propagation of feature annotation.</text>
</comment>
<protein>
    <recommendedName>
        <fullName evidence="3">EGF-like domain-containing protein</fullName>
    </recommendedName>
</protein>
<gene>
    <name evidence="4" type="ORF">NEZAVI_LOCUS6491</name>
</gene>
<feature type="domain" description="EGF-like" evidence="3">
    <location>
        <begin position="121"/>
        <end position="161"/>
    </location>
</feature>
<keyword evidence="2" id="KW-0472">Membrane</keyword>
<accession>A0A9P0MMF8</accession>
<dbReference type="PROSITE" id="PS50026">
    <property type="entry name" value="EGF_3"/>
    <property type="match status" value="1"/>
</dbReference>
<dbReference type="EMBL" id="OV725079">
    <property type="protein sequence ID" value="CAH1396416.1"/>
    <property type="molecule type" value="Genomic_DNA"/>
</dbReference>